<keyword evidence="3" id="KW-0804">Transcription</keyword>
<dbReference type="Gene3D" id="3.40.50.2300">
    <property type="match status" value="2"/>
</dbReference>
<dbReference type="InterPro" id="IPR028082">
    <property type="entry name" value="Peripla_BP_I"/>
</dbReference>
<dbReference type="Gene3D" id="1.10.10.10">
    <property type="entry name" value="Winged helix-like DNA-binding domain superfamily/Winged helix DNA-binding domain"/>
    <property type="match status" value="1"/>
</dbReference>
<dbReference type="SUPFAM" id="SSF53822">
    <property type="entry name" value="Periplasmic binding protein-like I"/>
    <property type="match status" value="1"/>
</dbReference>
<evidence type="ECO:0000259" key="4">
    <source>
        <dbReference type="PROSITE" id="PS51000"/>
    </source>
</evidence>
<dbReference type="AlphaFoldDB" id="A0A3N1CV31"/>
<dbReference type="PANTHER" id="PTHR30146">
    <property type="entry name" value="LACI-RELATED TRANSCRIPTIONAL REPRESSOR"/>
    <property type="match status" value="1"/>
</dbReference>
<dbReference type="GO" id="GO:0003700">
    <property type="term" value="F:DNA-binding transcription factor activity"/>
    <property type="evidence" value="ECO:0007669"/>
    <property type="project" value="InterPro"/>
</dbReference>
<dbReference type="CDD" id="cd06267">
    <property type="entry name" value="PBP1_LacI_sugar_binding-like"/>
    <property type="match status" value="1"/>
</dbReference>
<dbReference type="PRINTS" id="PR00037">
    <property type="entry name" value="HTHLACR"/>
</dbReference>
<dbReference type="GO" id="GO:0000976">
    <property type="term" value="F:transcription cis-regulatory region binding"/>
    <property type="evidence" value="ECO:0007669"/>
    <property type="project" value="TreeGrafter"/>
</dbReference>
<dbReference type="SUPFAM" id="SSF46785">
    <property type="entry name" value="Winged helix' DNA-binding domain"/>
    <property type="match status" value="1"/>
</dbReference>
<dbReference type="Pfam" id="PF08220">
    <property type="entry name" value="HTH_DeoR"/>
    <property type="match status" value="1"/>
</dbReference>
<dbReference type="InterPro" id="IPR018356">
    <property type="entry name" value="Tscrpt_reg_HTH_DeoR_CS"/>
</dbReference>
<dbReference type="PANTHER" id="PTHR30146:SF155">
    <property type="entry name" value="ALANINE RACEMASE"/>
    <property type="match status" value="1"/>
</dbReference>
<dbReference type="InterPro" id="IPR046335">
    <property type="entry name" value="LacI/GalR-like_sensor"/>
</dbReference>
<keyword evidence="2 5" id="KW-0238">DNA-binding</keyword>
<protein>
    <submittedName>
        <fullName evidence="5">DNA-binding LacI/PurR family transcriptional regulator</fullName>
    </submittedName>
</protein>
<evidence type="ECO:0000256" key="1">
    <source>
        <dbReference type="ARBA" id="ARBA00023015"/>
    </source>
</evidence>
<evidence type="ECO:0000256" key="3">
    <source>
        <dbReference type="ARBA" id="ARBA00023163"/>
    </source>
</evidence>
<evidence type="ECO:0000313" key="5">
    <source>
        <dbReference type="EMBL" id="ROO85084.1"/>
    </source>
</evidence>
<dbReference type="RefSeq" id="WP_123664629.1">
    <property type="nucleotide sequence ID" value="NZ_RJKE01000001.1"/>
</dbReference>
<sequence>MLADGRHQAIIKTVKARGSITVRELAEEIGVAVVTVRNDVRELARRGTLLRVHGGVVWPPGPQATDQTVPEADGGRLSAGLTATGRSRKEAAEEYSLGMVVPHSSYYYPEVVSGARAAAEALGAKLTLGVSRNAFTEEHALVAQMLQTGVDGLLLTTAEDPRTSPATEDWLRGLPVPVVLVERRIGRNTGPVEHVATDHEWGAYLAVRHLAEQGRTRIALLQFDTLTAPMLQIGYQQAMTALDLRPCAPEVPCLLLEDDPADLDDKCERLVRAVKDGQVDAVLIHNDSIALPLVSRLQAAGIGIPGDLAVVTYDDELASLASPPLTSVAPPRRTVGAEAVELLVRRLQDPDRPAHHLTLHPKLNIRG</sequence>
<dbReference type="PROSITE" id="PS00894">
    <property type="entry name" value="HTH_DEOR_1"/>
    <property type="match status" value="1"/>
</dbReference>
<dbReference type="InterPro" id="IPR036388">
    <property type="entry name" value="WH-like_DNA-bd_sf"/>
</dbReference>
<keyword evidence="6" id="KW-1185">Reference proteome</keyword>
<dbReference type="InterPro" id="IPR001034">
    <property type="entry name" value="DeoR_HTH"/>
</dbReference>
<dbReference type="InterPro" id="IPR036390">
    <property type="entry name" value="WH_DNA-bd_sf"/>
</dbReference>
<keyword evidence="1" id="KW-0805">Transcription regulation</keyword>
<reference evidence="5 6" key="1">
    <citation type="submission" date="2018-11" db="EMBL/GenBank/DDBJ databases">
        <title>Sequencing the genomes of 1000 actinobacteria strains.</title>
        <authorList>
            <person name="Klenk H.-P."/>
        </authorList>
    </citation>
    <scope>NUCLEOTIDE SEQUENCE [LARGE SCALE GENOMIC DNA]</scope>
    <source>
        <strain evidence="5 6">DSM 44254</strain>
    </source>
</reference>
<comment type="caution">
    <text evidence="5">The sequence shown here is derived from an EMBL/GenBank/DDBJ whole genome shotgun (WGS) entry which is preliminary data.</text>
</comment>
<dbReference type="Pfam" id="PF13377">
    <property type="entry name" value="Peripla_BP_3"/>
    <property type="match status" value="1"/>
</dbReference>
<dbReference type="Proteomes" id="UP000272400">
    <property type="component" value="Unassembled WGS sequence"/>
</dbReference>
<organism evidence="5 6">
    <name type="scientific">Actinocorallia herbida</name>
    <dbReference type="NCBI Taxonomy" id="58109"/>
    <lineage>
        <taxon>Bacteria</taxon>
        <taxon>Bacillati</taxon>
        <taxon>Actinomycetota</taxon>
        <taxon>Actinomycetes</taxon>
        <taxon>Streptosporangiales</taxon>
        <taxon>Thermomonosporaceae</taxon>
        <taxon>Actinocorallia</taxon>
    </lineage>
</organism>
<feature type="domain" description="HTH deoR-type" evidence="4">
    <location>
        <begin position="3"/>
        <end position="58"/>
    </location>
</feature>
<evidence type="ECO:0000256" key="2">
    <source>
        <dbReference type="ARBA" id="ARBA00023125"/>
    </source>
</evidence>
<gene>
    <name evidence="5" type="ORF">EDD29_2619</name>
</gene>
<dbReference type="SMART" id="SM00420">
    <property type="entry name" value="HTH_DEOR"/>
    <property type="match status" value="1"/>
</dbReference>
<dbReference type="EMBL" id="RJKE01000001">
    <property type="protein sequence ID" value="ROO85084.1"/>
    <property type="molecule type" value="Genomic_DNA"/>
</dbReference>
<name>A0A3N1CV31_9ACTN</name>
<accession>A0A3N1CV31</accession>
<dbReference type="PROSITE" id="PS51000">
    <property type="entry name" value="HTH_DEOR_2"/>
    <property type="match status" value="1"/>
</dbReference>
<evidence type="ECO:0000313" key="6">
    <source>
        <dbReference type="Proteomes" id="UP000272400"/>
    </source>
</evidence>
<proteinExistence type="predicted"/>
<dbReference type="OrthoDB" id="3252280at2"/>